<gene>
    <name evidence="2" type="ORF">EV192_109114</name>
</gene>
<protein>
    <submittedName>
        <fullName evidence="2">Uncharacterized protein</fullName>
    </submittedName>
</protein>
<dbReference type="EMBL" id="SLWS01000009">
    <property type="protein sequence ID" value="TCO54134.1"/>
    <property type="molecule type" value="Genomic_DNA"/>
</dbReference>
<reference evidence="2 3" key="1">
    <citation type="submission" date="2019-03" db="EMBL/GenBank/DDBJ databases">
        <title>Genomic Encyclopedia of Type Strains, Phase IV (KMG-IV): sequencing the most valuable type-strain genomes for metagenomic binning, comparative biology and taxonomic classification.</title>
        <authorList>
            <person name="Goeker M."/>
        </authorList>
    </citation>
    <scope>NUCLEOTIDE SEQUENCE [LARGE SCALE GENOMIC DNA]</scope>
    <source>
        <strain evidence="2 3">DSM 45934</strain>
    </source>
</reference>
<name>A0A4R2J6N7_9PSEU</name>
<feature type="region of interest" description="Disordered" evidence="1">
    <location>
        <begin position="119"/>
        <end position="139"/>
    </location>
</feature>
<keyword evidence="3" id="KW-1185">Reference proteome</keyword>
<dbReference type="AlphaFoldDB" id="A0A4R2J6N7"/>
<comment type="caution">
    <text evidence="2">The sequence shown here is derived from an EMBL/GenBank/DDBJ whole genome shotgun (WGS) entry which is preliminary data.</text>
</comment>
<organism evidence="2 3">
    <name type="scientific">Actinocrispum wychmicini</name>
    <dbReference type="NCBI Taxonomy" id="1213861"/>
    <lineage>
        <taxon>Bacteria</taxon>
        <taxon>Bacillati</taxon>
        <taxon>Actinomycetota</taxon>
        <taxon>Actinomycetes</taxon>
        <taxon>Pseudonocardiales</taxon>
        <taxon>Pseudonocardiaceae</taxon>
        <taxon>Actinocrispum</taxon>
    </lineage>
</organism>
<dbReference type="Proteomes" id="UP000295680">
    <property type="component" value="Unassembled WGS sequence"/>
</dbReference>
<evidence type="ECO:0000256" key="1">
    <source>
        <dbReference type="SAM" id="MobiDB-lite"/>
    </source>
</evidence>
<feature type="region of interest" description="Disordered" evidence="1">
    <location>
        <begin position="284"/>
        <end position="306"/>
    </location>
</feature>
<evidence type="ECO:0000313" key="3">
    <source>
        <dbReference type="Proteomes" id="UP000295680"/>
    </source>
</evidence>
<sequence length="306" mass="31892">MTGFASRAKEAAAAGGTLGGGAGVATSALGKVGGVLGKVGGAIPVVGAALTGLGAIFELIGNDSDKASQQADHHTTALGETERATQKVKQAQQAYDEAVSRSSPGSHAAIEAQKQLADAVENEARAQKQASDATKNHTQRITEQTLAVFGSQQQYRESVLAEQQAHQNVITGLKQHTAASLEGKQAQESWNSAILQSITQAGNYKASLVTTGVEADVNAAKLQGMNAEVLRLAQLYGNDAPLALRQAIAAMDQTALFCPIRPRRAVAESRARSPPGPVARTWRARSARRHVPAGVARVRRRRGPGG</sequence>
<accession>A0A4R2J6N7</accession>
<proteinExistence type="predicted"/>
<evidence type="ECO:0000313" key="2">
    <source>
        <dbReference type="EMBL" id="TCO54134.1"/>
    </source>
</evidence>